<dbReference type="InterPro" id="IPR050553">
    <property type="entry name" value="Thioredoxin_ResA/DsbE_sf"/>
</dbReference>
<feature type="signal peptide" evidence="2">
    <location>
        <begin position="1"/>
        <end position="26"/>
    </location>
</feature>
<dbReference type="InterPro" id="IPR013766">
    <property type="entry name" value="Thioredoxin_domain"/>
</dbReference>
<feature type="domain" description="Thioredoxin" evidence="3">
    <location>
        <begin position="72"/>
        <end position="222"/>
    </location>
</feature>
<evidence type="ECO:0000259" key="3">
    <source>
        <dbReference type="PROSITE" id="PS51352"/>
    </source>
</evidence>
<dbReference type="KEGG" id="mas:Mahau_1509"/>
<dbReference type="PANTHER" id="PTHR42852">
    <property type="entry name" value="THIOL:DISULFIDE INTERCHANGE PROTEIN DSBE"/>
    <property type="match status" value="1"/>
</dbReference>
<feature type="compositionally biased region" description="Polar residues" evidence="1">
    <location>
        <begin position="41"/>
        <end position="61"/>
    </location>
</feature>
<dbReference type="Gene3D" id="3.40.30.10">
    <property type="entry name" value="Glutaredoxin"/>
    <property type="match status" value="1"/>
</dbReference>
<dbReference type="InterPro" id="IPR017937">
    <property type="entry name" value="Thioredoxin_CS"/>
</dbReference>
<protein>
    <submittedName>
        <fullName evidence="4">Alkyl hydroperoxide reductase/ Thiol specific antioxidant/ Mal allergen</fullName>
    </submittedName>
</protein>
<accession>F3ZYF7</accession>
<dbReference type="SUPFAM" id="SSF52833">
    <property type="entry name" value="Thioredoxin-like"/>
    <property type="match status" value="1"/>
</dbReference>
<dbReference type="HOGENOM" id="CLU_042529_11_4_9"/>
<dbReference type="InterPro" id="IPR036249">
    <property type="entry name" value="Thioredoxin-like_sf"/>
</dbReference>
<reference evidence="5" key="1">
    <citation type="submission" date="2010-11" db="EMBL/GenBank/DDBJ databases">
        <title>The complete genome of Mahella australiensis DSM 15567.</title>
        <authorList>
            <consortium name="US DOE Joint Genome Institute (JGI-PGF)"/>
            <person name="Lucas S."/>
            <person name="Copeland A."/>
            <person name="Lapidus A."/>
            <person name="Bruce D."/>
            <person name="Goodwin L."/>
            <person name="Pitluck S."/>
            <person name="Kyrpides N."/>
            <person name="Mavromatis K."/>
            <person name="Pagani I."/>
            <person name="Ivanova N."/>
            <person name="Teshima H."/>
            <person name="Brettin T."/>
            <person name="Detter J.C."/>
            <person name="Han C."/>
            <person name="Tapia R."/>
            <person name="Land M."/>
            <person name="Hauser L."/>
            <person name="Markowitz V."/>
            <person name="Cheng J.-F."/>
            <person name="Hugenholtz P."/>
            <person name="Woyke T."/>
            <person name="Wu D."/>
            <person name="Spring S."/>
            <person name="Pukall R."/>
            <person name="Steenblock K."/>
            <person name="Schneider S."/>
            <person name="Klenk H.-P."/>
            <person name="Eisen J.A."/>
        </authorList>
    </citation>
    <scope>NUCLEOTIDE SEQUENCE [LARGE SCALE GENOMIC DNA]</scope>
    <source>
        <strain evidence="5">DSM 15567 / CIP 107919 / 50-1 BON</strain>
    </source>
</reference>
<feature type="region of interest" description="Disordered" evidence="1">
    <location>
        <begin position="29"/>
        <end position="61"/>
    </location>
</feature>
<dbReference type="PROSITE" id="PS51257">
    <property type="entry name" value="PROKAR_LIPOPROTEIN"/>
    <property type="match status" value="1"/>
</dbReference>
<evidence type="ECO:0000313" key="5">
    <source>
        <dbReference type="Proteomes" id="UP000008457"/>
    </source>
</evidence>
<sequence>MKWRNLKNILLITIIIAVTVSGCSSGSNPISQDITDKQNDIDTQSPQEQTETPATEGNTDNQTALKEALLEGMMDIPIEDFELEDLNGDKIKLSDYKGKIVLLNFWATWCPPCREEMPYFQEIYEEYKDYDVVVLTVNSTSVELRGGTDSEQAEKNARKFMEDNGYTFPVLLDKDDEVWAIYQQRGIPANYIIDKDGIVRYAFGGAYPNKEQIIQYIENIRAIE</sequence>
<proteinExistence type="predicted"/>
<dbReference type="GO" id="GO:0016209">
    <property type="term" value="F:antioxidant activity"/>
    <property type="evidence" value="ECO:0007669"/>
    <property type="project" value="InterPro"/>
</dbReference>
<dbReference type="PANTHER" id="PTHR42852:SF17">
    <property type="entry name" value="THIOREDOXIN-LIKE PROTEIN HI_1115"/>
    <property type="match status" value="1"/>
</dbReference>
<evidence type="ECO:0000256" key="1">
    <source>
        <dbReference type="SAM" id="MobiDB-lite"/>
    </source>
</evidence>
<dbReference type="STRING" id="697281.Mahau_1509"/>
<gene>
    <name evidence="4" type="ordered locus">Mahau_1509</name>
</gene>
<dbReference type="PROSITE" id="PS00194">
    <property type="entry name" value="THIOREDOXIN_1"/>
    <property type="match status" value="1"/>
</dbReference>
<dbReference type="Pfam" id="PF00578">
    <property type="entry name" value="AhpC-TSA"/>
    <property type="match status" value="1"/>
</dbReference>
<reference evidence="4 5" key="2">
    <citation type="journal article" date="2011" name="Stand. Genomic Sci.">
        <title>Complete genome sequence of Mahella australiensis type strain (50-1 BON).</title>
        <authorList>
            <person name="Sikorski J."/>
            <person name="Teshima H."/>
            <person name="Nolan M."/>
            <person name="Lucas S."/>
            <person name="Hammon N."/>
            <person name="Deshpande S."/>
            <person name="Cheng J.F."/>
            <person name="Pitluck S."/>
            <person name="Liolios K."/>
            <person name="Pagani I."/>
            <person name="Ivanova N."/>
            <person name="Huntemann M."/>
            <person name="Mavromatis K."/>
            <person name="Ovchinikova G."/>
            <person name="Pati A."/>
            <person name="Tapia R."/>
            <person name="Han C."/>
            <person name="Goodwin L."/>
            <person name="Chen A."/>
            <person name="Palaniappan K."/>
            <person name="Land M."/>
            <person name="Hauser L."/>
            <person name="Ngatchou-Djao O.D."/>
            <person name="Rohde M."/>
            <person name="Pukall R."/>
            <person name="Spring S."/>
            <person name="Abt B."/>
            <person name="Goker M."/>
            <person name="Detter J.C."/>
            <person name="Woyke T."/>
            <person name="Bristow J."/>
            <person name="Markowitz V."/>
            <person name="Hugenholtz P."/>
            <person name="Eisen J.A."/>
            <person name="Kyrpides N.C."/>
            <person name="Klenk H.P."/>
            <person name="Lapidus A."/>
        </authorList>
    </citation>
    <scope>NUCLEOTIDE SEQUENCE [LARGE SCALE GENOMIC DNA]</scope>
    <source>
        <strain evidence="5">DSM 15567 / CIP 107919 / 50-1 BON</strain>
    </source>
</reference>
<keyword evidence="2" id="KW-0732">Signal</keyword>
<dbReference type="CDD" id="cd02966">
    <property type="entry name" value="TlpA_like_family"/>
    <property type="match status" value="1"/>
</dbReference>
<dbReference type="RefSeq" id="WP_013781128.1">
    <property type="nucleotide sequence ID" value="NC_015520.1"/>
</dbReference>
<name>F3ZYF7_MAHA5</name>
<dbReference type="eggNOG" id="COG0526">
    <property type="taxonomic scope" value="Bacteria"/>
</dbReference>
<dbReference type="Proteomes" id="UP000008457">
    <property type="component" value="Chromosome"/>
</dbReference>
<dbReference type="AlphaFoldDB" id="F3ZYF7"/>
<feature type="chain" id="PRO_5003304040" evidence="2">
    <location>
        <begin position="27"/>
        <end position="224"/>
    </location>
</feature>
<dbReference type="PROSITE" id="PS51352">
    <property type="entry name" value="THIOREDOXIN_2"/>
    <property type="match status" value="1"/>
</dbReference>
<dbReference type="GO" id="GO:0016491">
    <property type="term" value="F:oxidoreductase activity"/>
    <property type="evidence" value="ECO:0007669"/>
    <property type="project" value="InterPro"/>
</dbReference>
<keyword evidence="5" id="KW-1185">Reference proteome</keyword>
<evidence type="ECO:0000313" key="4">
    <source>
        <dbReference type="EMBL" id="AEE96699.1"/>
    </source>
</evidence>
<dbReference type="EMBL" id="CP002360">
    <property type="protein sequence ID" value="AEE96699.1"/>
    <property type="molecule type" value="Genomic_DNA"/>
</dbReference>
<organism evidence="4 5">
    <name type="scientific">Mahella australiensis (strain DSM 15567 / CIP 107919 / 50-1 BON)</name>
    <dbReference type="NCBI Taxonomy" id="697281"/>
    <lineage>
        <taxon>Bacteria</taxon>
        <taxon>Bacillati</taxon>
        <taxon>Bacillota</taxon>
        <taxon>Clostridia</taxon>
        <taxon>Thermoanaerobacterales</taxon>
        <taxon>Thermoanaerobacterales Family IV. Incertae Sedis</taxon>
        <taxon>Mahella</taxon>
    </lineage>
</organism>
<dbReference type="InterPro" id="IPR000866">
    <property type="entry name" value="AhpC/TSA"/>
</dbReference>
<evidence type="ECO:0000256" key="2">
    <source>
        <dbReference type="SAM" id="SignalP"/>
    </source>
</evidence>